<dbReference type="Pfam" id="PF00044">
    <property type="entry name" value="Gp_dh_N"/>
    <property type="match status" value="1"/>
</dbReference>
<dbReference type="PROSITE" id="PS00071">
    <property type="entry name" value="GAPDH"/>
    <property type="match status" value="1"/>
</dbReference>
<proteinExistence type="inferred from homology"/>
<evidence type="ECO:0000256" key="6">
    <source>
        <dbReference type="PIRSR" id="PIRSR000149-4"/>
    </source>
</evidence>
<feature type="binding site" evidence="4">
    <location>
        <position position="240"/>
    </location>
    <ligand>
        <name>D-glyceraldehyde 3-phosphate</name>
        <dbReference type="ChEBI" id="CHEBI:59776"/>
    </ligand>
</feature>
<feature type="binding site" evidence="5">
    <location>
        <position position="323"/>
    </location>
    <ligand>
        <name>NAD(+)</name>
        <dbReference type="ChEBI" id="CHEBI:57540"/>
    </ligand>
</feature>
<dbReference type="InterPro" id="IPR020828">
    <property type="entry name" value="GlycerAld_3-P_DH_NAD(P)-bd"/>
</dbReference>
<evidence type="ECO:0000256" key="7">
    <source>
        <dbReference type="RuleBase" id="RU000397"/>
    </source>
</evidence>
<sequence length="343" mass="38139">MEKMIKIGINGFGRIGRSVFKLAQRYRDTITIVAINDIGTAKQMAHLLKYDSIYGVFPHNVTYDDRHIIVDDEAYPLFQEKDCKNVDWQALGVDILIESSGQYSGRVQPSSQERLPLGGTVKKVIITSPSTIDDITIVLGANEEAYQPQRHHIISGASCTTCGLAAILHLMDETFGVKRGMTTSVHSYTTDQKILDVSHRDLRRARAAGMSIIPTTTGAAEAITKVLPRFQGKLTCHAVRVPTPDVSIIDIVLELQKNNITLDELNETFVQASQGKYKGIIGTNQDELVSVDYRGNENTTTIDLPLNMVMDSGLVKIIAWYDNEWGYARRVIDLIEFIVKKGL</sequence>
<feature type="binding site" evidence="5">
    <location>
        <begin position="14"/>
        <end position="15"/>
    </location>
    <ligand>
        <name>NAD(+)</name>
        <dbReference type="ChEBI" id="CHEBI:57540"/>
    </ligand>
</feature>
<evidence type="ECO:0000256" key="5">
    <source>
        <dbReference type="PIRSR" id="PIRSR000149-3"/>
    </source>
</evidence>
<evidence type="ECO:0000256" key="3">
    <source>
        <dbReference type="PIRSR" id="PIRSR000149-1"/>
    </source>
</evidence>
<dbReference type="SUPFAM" id="SSF51735">
    <property type="entry name" value="NAD(P)-binding Rossmann-fold domains"/>
    <property type="match status" value="1"/>
</dbReference>
<feature type="binding site" evidence="4">
    <location>
        <position position="189"/>
    </location>
    <ligand>
        <name>D-glyceraldehyde 3-phosphate</name>
        <dbReference type="ChEBI" id="CHEBI:59776"/>
    </ligand>
</feature>
<evidence type="ECO:0000256" key="2">
    <source>
        <dbReference type="ARBA" id="ARBA00023002"/>
    </source>
</evidence>
<dbReference type="GO" id="GO:0051287">
    <property type="term" value="F:NAD binding"/>
    <property type="evidence" value="ECO:0007669"/>
    <property type="project" value="InterPro"/>
</dbReference>
<name>A0A134CFC0_9FIRM</name>
<dbReference type="FunFam" id="3.30.360.10:FF:000002">
    <property type="entry name" value="Glyceraldehyde-3-phosphate dehydrogenase"/>
    <property type="match status" value="1"/>
</dbReference>
<dbReference type="SMART" id="SM00846">
    <property type="entry name" value="Gp_dh_N"/>
    <property type="match status" value="1"/>
</dbReference>
<keyword evidence="2" id="KW-0560">Oxidoreductase</keyword>
<feature type="binding site" evidence="4">
    <location>
        <begin position="158"/>
        <end position="160"/>
    </location>
    <ligand>
        <name>D-glyceraldehyde 3-phosphate</name>
        <dbReference type="ChEBI" id="CHEBI:59776"/>
    </ligand>
</feature>
<dbReference type="InterPro" id="IPR020829">
    <property type="entry name" value="GlycerAld_3-P_DH_cat"/>
</dbReference>
<dbReference type="AlphaFoldDB" id="A0A134CFC0"/>
<dbReference type="PANTHER" id="PTHR43148">
    <property type="entry name" value="GLYCERALDEHYDE-3-PHOSPHATE DEHYDROGENASE 2"/>
    <property type="match status" value="1"/>
</dbReference>
<gene>
    <name evidence="9" type="ORF">HMPREF3182_00988</name>
</gene>
<dbReference type="Pfam" id="PF02800">
    <property type="entry name" value="Gp_dh_C"/>
    <property type="match status" value="1"/>
</dbReference>
<feature type="binding site" evidence="5">
    <location>
        <position position="37"/>
    </location>
    <ligand>
        <name>NAD(+)</name>
        <dbReference type="ChEBI" id="CHEBI:57540"/>
    </ligand>
</feature>
<dbReference type="EMBL" id="LSDT01000043">
    <property type="protein sequence ID" value="KXB90906.1"/>
    <property type="molecule type" value="Genomic_DNA"/>
</dbReference>
<evidence type="ECO:0000259" key="8">
    <source>
        <dbReference type="SMART" id="SM00846"/>
    </source>
</evidence>
<evidence type="ECO:0000313" key="9">
    <source>
        <dbReference type="EMBL" id="KXB90906.1"/>
    </source>
</evidence>
<dbReference type="Gene3D" id="3.30.360.10">
    <property type="entry name" value="Dihydrodipicolinate Reductase, domain 2"/>
    <property type="match status" value="1"/>
</dbReference>
<dbReference type="STRING" id="1588748.HMPREF3182_00988"/>
<dbReference type="SUPFAM" id="SSF55347">
    <property type="entry name" value="Glyceraldehyde-3-phosphate dehydrogenase-like, C-terminal domain"/>
    <property type="match status" value="1"/>
</dbReference>
<dbReference type="GO" id="GO:0016620">
    <property type="term" value="F:oxidoreductase activity, acting on the aldehyde or oxo group of donors, NAD or NADP as acceptor"/>
    <property type="evidence" value="ECO:0007669"/>
    <property type="project" value="InterPro"/>
</dbReference>
<keyword evidence="10" id="KW-1185">Reference proteome</keyword>
<dbReference type="InterPro" id="IPR020830">
    <property type="entry name" value="GlycerAld_3-P_DH_AS"/>
</dbReference>
<dbReference type="CDD" id="cd05214">
    <property type="entry name" value="GAPDH_I_N"/>
    <property type="match status" value="1"/>
</dbReference>
<dbReference type="PATRIC" id="fig|1588748.3.peg.951"/>
<accession>A0A134CFC0</accession>
<dbReference type="Proteomes" id="UP000070160">
    <property type="component" value="Unassembled WGS sequence"/>
</dbReference>
<feature type="binding site" evidence="4">
    <location>
        <begin position="217"/>
        <end position="218"/>
    </location>
    <ligand>
        <name>D-glyceraldehyde 3-phosphate</name>
        <dbReference type="ChEBI" id="CHEBI:59776"/>
    </ligand>
</feature>
<comment type="similarity">
    <text evidence="1 7">Belongs to the glyceraldehyde-3-phosphate dehydrogenase family.</text>
</comment>
<dbReference type="CDD" id="cd18126">
    <property type="entry name" value="GAPDH_I_C"/>
    <property type="match status" value="1"/>
</dbReference>
<keyword evidence="5" id="KW-0547">Nucleotide-binding</keyword>
<feature type="binding site" evidence="5">
    <location>
        <position position="127"/>
    </location>
    <ligand>
        <name>NAD(+)</name>
        <dbReference type="ChEBI" id="CHEBI:57540"/>
    </ligand>
</feature>
<reference evidence="10" key="1">
    <citation type="submission" date="2016-01" db="EMBL/GenBank/DDBJ databases">
        <authorList>
            <person name="Mitreva M."/>
            <person name="Pepin K.H."/>
            <person name="Mihindukulasuriya K.A."/>
            <person name="Fulton R."/>
            <person name="Fronick C."/>
            <person name="O'Laughlin M."/>
            <person name="Miner T."/>
            <person name="Herter B."/>
            <person name="Rosa B.A."/>
            <person name="Cordes M."/>
            <person name="Tomlinson C."/>
            <person name="Wollam A."/>
            <person name="Palsikar V.B."/>
            <person name="Mardis E.R."/>
            <person name="Wilson R.K."/>
        </authorList>
    </citation>
    <scope>NUCLEOTIDE SEQUENCE [LARGE SCALE GENOMIC DNA]</scope>
    <source>
        <strain evidence="10">KA00182</strain>
    </source>
</reference>
<feature type="domain" description="Glyceraldehyde 3-phosphate dehydrogenase NAD(P) binding" evidence="8">
    <location>
        <begin position="5"/>
        <end position="159"/>
    </location>
</feature>
<feature type="site" description="Activates thiol group during catalysis" evidence="6">
    <location>
        <position position="186"/>
    </location>
</feature>
<dbReference type="InterPro" id="IPR020831">
    <property type="entry name" value="GlycerAld/Erythrose_P_DH"/>
</dbReference>
<organism evidence="9 10">
    <name type="scientific">Megasphaera hutchinsoni</name>
    <dbReference type="NCBI Taxonomy" id="1588748"/>
    <lineage>
        <taxon>Bacteria</taxon>
        <taxon>Bacillati</taxon>
        <taxon>Bacillota</taxon>
        <taxon>Negativicutes</taxon>
        <taxon>Veillonellales</taxon>
        <taxon>Veillonellaceae</taxon>
        <taxon>Megasphaera</taxon>
    </lineage>
</organism>
<evidence type="ECO:0000256" key="4">
    <source>
        <dbReference type="PIRSR" id="PIRSR000149-2"/>
    </source>
</evidence>
<dbReference type="FunFam" id="3.40.50.720:FF:000001">
    <property type="entry name" value="Glyceraldehyde-3-phosphate dehydrogenase"/>
    <property type="match status" value="1"/>
</dbReference>
<dbReference type="InterPro" id="IPR036291">
    <property type="entry name" value="NAD(P)-bd_dom_sf"/>
</dbReference>
<comment type="caution">
    <text evidence="9">The sequence shown here is derived from an EMBL/GenBank/DDBJ whole genome shotgun (WGS) entry which is preliminary data.</text>
</comment>
<evidence type="ECO:0000256" key="1">
    <source>
        <dbReference type="ARBA" id="ARBA00007406"/>
    </source>
</evidence>
<keyword evidence="5" id="KW-0520">NAD</keyword>
<feature type="active site" description="Nucleophile" evidence="3">
    <location>
        <position position="159"/>
    </location>
</feature>
<dbReference type="PRINTS" id="PR00078">
    <property type="entry name" value="G3PDHDRGNASE"/>
</dbReference>
<dbReference type="PIRSF" id="PIRSF000149">
    <property type="entry name" value="GAP_DH"/>
    <property type="match status" value="1"/>
</dbReference>
<protein>
    <submittedName>
        <fullName evidence="9">Glyceraldehyde 3-phosphate dehydrogenase domain protein</fullName>
    </submittedName>
</protein>
<evidence type="ECO:0000313" key="10">
    <source>
        <dbReference type="Proteomes" id="UP000070160"/>
    </source>
</evidence>
<dbReference type="Gene3D" id="3.40.50.720">
    <property type="entry name" value="NAD(P)-binding Rossmann-like Domain"/>
    <property type="match status" value="1"/>
</dbReference>